<evidence type="ECO:0000313" key="1">
    <source>
        <dbReference type="EMBL" id="RUA23116.1"/>
    </source>
</evidence>
<dbReference type="AlphaFoldDB" id="A0A3S0QGA7"/>
<name>A0A3S0QGA7_9GAMM</name>
<gene>
    <name evidence="1" type="ORF">DSL92_01480</name>
</gene>
<dbReference type="EMBL" id="RXHI01000003">
    <property type="protein sequence ID" value="RUA23116.1"/>
    <property type="molecule type" value="Genomic_DNA"/>
</dbReference>
<reference evidence="1" key="1">
    <citation type="submission" date="2018-12" db="EMBL/GenBank/DDBJ databases">
        <authorList>
            <person name="Jadhav K."/>
            <person name="Kushwaha B."/>
            <person name="Jadhav I."/>
        </authorList>
    </citation>
    <scope>NUCLEOTIDE SEQUENCE [LARGE SCALE GENOMIC DNA]</scope>
    <source>
        <strain evidence="1">SBS 10</strain>
    </source>
</reference>
<accession>A0A3S0QGA7</accession>
<proteinExistence type="predicted"/>
<protein>
    <submittedName>
        <fullName evidence="1">Uncharacterized protein</fullName>
    </submittedName>
</protein>
<comment type="caution">
    <text evidence="1">The sequence shown here is derived from an EMBL/GenBank/DDBJ whole genome shotgun (WGS) entry which is preliminary data.</text>
</comment>
<sequence>MIAGSLPPGVTAESLMTWSPACAVPGWRYGNRHQRRGAHYRHRRSLSLPRSEAQRLNWLPGRDAAWSDRGATLGRAAALRQKASSLWSPPAATRGC</sequence>
<organism evidence="1">
    <name type="scientific">Billgrantia gudaonensis</name>
    <dbReference type="NCBI Taxonomy" id="376427"/>
    <lineage>
        <taxon>Bacteria</taxon>
        <taxon>Pseudomonadati</taxon>
        <taxon>Pseudomonadota</taxon>
        <taxon>Gammaproteobacteria</taxon>
        <taxon>Oceanospirillales</taxon>
        <taxon>Halomonadaceae</taxon>
        <taxon>Billgrantia</taxon>
    </lineage>
</organism>